<feature type="transmembrane region" description="Helical" evidence="1">
    <location>
        <begin position="45"/>
        <end position="67"/>
    </location>
</feature>
<keyword evidence="1" id="KW-0472">Membrane</keyword>
<protein>
    <submittedName>
        <fullName evidence="2">Uncharacterized protein</fullName>
    </submittedName>
</protein>
<reference evidence="2 3" key="1">
    <citation type="submission" date="2023-07" db="EMBL/GenBank/DDBJ databases">
        <title>Sorghum-associated microbial communities from plants grown in Nebraska, USA.</title>
        <authorList>
            <person name="Schachtman D."/>
        </authorList>
    </citation>
    <scope>NUCLEOTIDE SEQUENCE [LARGE SCALE GENOMIC DNA]</scope>
    <source>
        <strain evidence="2 3">BE57</strain>
    </source>
</reference>
<name>A0ABU1QTT2_9BACT</name>
<comment type="caution">
    <text evidence="2">The sequence shown here is derived from an EMBL/GenBank/DDBJ whole genome shotgun (WGS) entry which is preliminary data.</text>
</comment>
<keyword evidence="1" id="KW-0812">Transmembrane</keyword>
<evidence type="ECO:0000256" key="1">
    <source>
        <dbReference type="SAM" id="Phobius"/>
    </source>
</evidence>
<keyword evidence="1" id="KW-1133">Transmembrane helix</keyword>
<sequence length="69" mass="7636">MMSLSDLSIPFQLAAIGIFMVTCLLFGLALINQFERGSRPSWDRFGPSAVVLVISISLLGTLNRFVYKL</sequence>
<gene>
    <name evidence="2" type="ORF">J2W84_001591</name>
</gene>
<dbReference type="EMBL" id="JAVDTI010000001">
    <property type="protein sequence ID" value="MDR6804554.1"/>
    <property type="molecule type" value="Genomic_DNA"/>
</dbReference>
<feature type="transmembrane region" description="Helical" evidence="1">
    <location>
        <begin position="12"/>
        <end position="33"/>
    </location>
</feature>
<organism evidence="2 3">
    <name type="scientific">Dyadobacter fermentans</name>
    <dbReference type="NCBI Taxonomy" id="94254"/>
    <lineage>
        <taxon>Bacteria</taxon>
        <taxon>Pseudomonadati</taxon>
        <taxon>Bacteroidota</taxon>
        <taxon>Cytophagia</taxon>
        <taxon>Cytophagales</taxon>
        <taxon>Spirosomataceae</taxon>
        <taxon>Dyadobacter</taxon>
    </lineage>
</organism>
<accession>A0ABU1QTT2</accession>
<keyword evidence="3" id="KW-1185">Reference proteome</keyword>
<proteinExistence type="predicted"/>
<evidence type="ECO:0000313" key="3">
    <source>
        <dbReference type="Proteomes" id="UP001264980"/>
    </source>
</evidence>
<evidence type="ECO:0000313" key="2">
    <source>
        <dbReference type="EMBL" id="MDR6804554.1"/>
    </source>
</evidence>
<dbReference type="Proteomes" id="UP001264980">
    <property type="component" value="Unassembled WGS sequence"/>
</dbReference>